<dbReference type="Proteomes" id="UP000054978">
    <property type="component" value="Unassembled WGS sequence"/>
</dbReference>
<accession>A0A158D665</accession>
<sequence>MSAGSPSHASRIASPFRQGVASRPFLSRSTLFPHAFAGFPVRRNFLAAHSALQIILPVFGLIFAGYACRKLNKLGPAAASELNRFVVYLALPALLFDIMAKTPWSMLDQPAFQTEKRIAATLGHVAKSLAKSPCWLRSGCFPAQRAKRATGALVSLKLLAQPRLTWWLAFHLFGLPPLCSERRGDRAQKNARRGSVGRNHLLFDGGGGMAQTASSESF</sequence>
<keyword evidence="3 6" id="KW-1133">Transmembrane helix</keyword>
<dbReference type="GO" id="GO:0016020">
    <property type="term" value="C:membrane"/>
    <property type="evidence" value="ECO:0007669"/>
    <property type="project" value="UniProtKB-SubCell"/>
</dbReference>
<dbReference type="GO" id="GO:0055085">
    <property type="term" value="P:transmembrane transport"/>
    <property type="evidence" value="ECO:0007669"/>
    <property type="project" value="InterPro"/>
</dbReference>
<dbReference type="EMBL" id="FCOB02000027">
    <property type="protein sequence ID" value="SAK90069.1"/>
    <property type="molecule type" value="Genomic_DNA"/>
</dbReference>
<evidence type="ECO:0000256" key="1">
    <source>
        <dbReference type="ARBA" id="ARBA00004141"/>
    </source>
</evidence>
<comment type="caution">
    <text evidence="7">The sequence shown here is derived from an EMBL/GenBank/DDBJ whole genome shotgun (WGS) entry which is preliminary data.</text>
</comment>
<evidence type="ECO:0000313" key="7">
    <source>
        <dbReference type="EMBL" id="SAK90069.1"/>
    </source>
</evidence>
<dbReference type="AlphaFoldDB" id="A0A158D665"/>
<keyword evidence="2 6" id="KW-0812">Transmembrane</keyword>
<evidence type="ECO:0000256" key="4">
    <source>
        <dbReference type="ARBA" id="ARBA00023136"/>
    </source>
</evidence>
<dbReference type="InterPro" id="IPR004776">
    <property type="entry name" value="Mem_transp_PIN-like"/>
</dbReference>
<evidence type="ECO:0000256" key="3">
    <source>
        <dbReference type="ARBA" id="ARBA00022989"/>
    </source>
</evidence>
<protein>
    <submittedName>
        <fullName evidence="7">Auxin efflux carrier</fullName>
    </submittedName>
</protein>
<gene>
    <name evidence="7" type="ORF">AWB83_05089</name>
</gene>
<organism evidence="7 8">
    <name type="scientific">Caballeronia ptereochthonis</name>
    <dbReference type="NCBI Taxonomy" id="1777144"/>
    <lineage>
        <taxon>Bacteria</taxon>
        <taxon>Pseudomonadati</taxon>
        <taxon>Pseudomonadota</taxon>
        <taxon>Betaproteobacteria</taxon>
        <taxon>Burkholderiales</taxon>
        <taxon>Burkholderiaceae</taxon>
        <taxon>Caballeronia</taxon>
    </lineage>
</organism>
<feature type="transmembrane region" description="Helical" evidence="6">
    <location>
        <begin position="45"/>
        <end position="64"/>
    </location>
</feature>
<evidence type="ECO:0000256" key="6">
    <source>
        <dbReference type="SAM" id="Phobius"/>
    </source>
</evidence>
<reference evidence="7" key="1">
    <citation type="submission" date="2016-01" db="EMBL/GenBank/DDBJ databases">
        <authorList>
            <person name="Peeters C."/>
        </authorList>
    </citation>
    <scope>NUCLEOTIDE SEQUENCE [LARGE SCALE GENOMIC DNA]</scope>
    <source>
        <strain evidence="7">LMG 29326</strain>
    </source>
</reference>
<evidence type="ECO:0000313" key="8">
    <source>
        <dbReference type="Proteomes" id="UP000054978"/>
    </source>
</evidence>
<evidence type="ECO:0000256" key="2">
    <source>
        <dbReference type="ARBA" id="ARBA00022692"/>
    </source>
</evidence>
<dbReference type="STRING" id="1777144.AWB83_05089"/>
<evidence type="ECO:0000256" key="5">
    <source>
        <dbReference type="SAM" id="MobiDB-lite"/>
    </source>
</evidence>
<name>A0A158D665_9BURK</name>
<dbReference type="Pfam" id="PF03547">
    <property type="entry name" value="Mem_trans"/>
    <property type="match status" value="1"/>
</dbReference>
<feature type="region of interest" description="Disordered" evidence="5">
    <location>
        <begin position="186"/>
        <end position="218"/>
    </location>
</feature>
<proteinExistence type="predicted"/>
<keyword evidence="8" id="KW-1185">Reference proteome</keyword>
<keyword evidence="4 6" id="KW-0472">Membrane</keyword>
<comment type="subcellular location">
    <subcellularLocation>
        <location evidence="1">Membrane</location>
        <topology evidence="1">Multi-pass membrane protein</topology>
    </subcellularLocation>
</comment>